<name>A0A8J5S6K3_ZIZPA</name>
<reference evidence="2" key="1">
    <citation type="journal article" date="2021" name="bioRxiv">
        <title>Whole Genome Assembly and Annotation of Northern Wild Rice, Zizania palustris L., Supports a Whole Genome Duplication in the Zizania Genus.</title>
        <authorList>
            <person name="Haas M."/>
            <person name="Kono T."/>
            <person name="Macchietto M."/>
            <person name="Millas R."/>
            <person name="McGilp L."/>
            <person name="Shao M."/>
            <person name="Duquette J."/>
            <person name="Hirsch C.N."/>
            <person name="Kimball J."/>
        </authorList>
    </citation>
    <scope>NUCLEOTIDE SEQUENCE</scope>
    <source>
        <tissue evidence="2">Fresh leaf tissue</tissue>
    </source>
</reference>
<comment type="caution">
    <text evidence="2">The sequence shown here is derived from an EMBL/GenBank/DDBJ whole genome shotgun (WGS) entry which is preliminary data.</text>
</comment>
<protein>
    <submittedName>
        <fullName evidence="2">Uncharacterized protein</fullName>
    </submittedName>
</protein>
<feature type="region of interest" description="Disordered" evidence="1">
    <location>
        <begin position="1"/>
        <end position="76"/>
    </location>
</feature>
<organism evidence="2 3">
    <name type="scientific">Zizania palustris</name>
    <name type="common">Northern wild rice</name>
    <dbReference type="NCBI Taxonomy" id="103762"/>
    <lineage>
        <taxon>Eukaryota</taxon>
        <taxon>Viridiplantae</taxon>
        <taxon>Streptophyta</taxon>
        <taxon>Embryophyta</taxon>
        <taxon>Tracheophyta</taxon>
        <taxon>Spermatophyta</taxon>
        <taxon>Magnoliopsida</taxon>
        <taxon>Liliopsida</taxon>
        <taxon>Poales</taxon>
        <taxon>Poaceae</taxon>
        <taxon>BOP clade</taxon>
        <taxon>Oryzoideae</taxon>
        <taxon>Oryzeae</taxon>
        <taxon>Zizaniinae</taxon>
        <taxon>Zizania</taxon>
    </lineage>
</organism>
<evidence type="ECO:0000313" key="2">
    <source>
        <dbReference type="EMBL" id="KAG8056320.1"/>
    </source>
</evidence>
<accession>A0A8J5S6K3</accession>
<dbReference type="EMBL" id="JAAALK010000287">
    <property type="protein sequence ID" value="KAG8056320.1"/>
    <property type="molecule type" value="Genomic_DNA"/>
</dbReference>
<keyword evidence="3" id="KW-1185">Reference proteome</keyword>
<reference evidence="2" key="2">
    <citation type="submission" date="2021-02" db="EMBL/GenBank/DDBJ databases">
        <authorList>
            <person name="Kimball J.A."/>
            <person name="Haas M.W."/>
            <person name="Macchietto M."/>
            <person name="Kono T."/>
            <person name="Duquette J."/>
            <person name="Shao M."/>
        </authorList>
    </citation>
    <scope>NUCLEOTIDE SEQUENCE</scope>
    <source>
        <tissue evidence="2">Fresh leaf tissue</tissue>
    </source>
</reference>
<feature type="compositionally biased region" description="Basic and acidic residues" evidence="1">
    <location>
        <begin position="24"/>
        <end position="42"/>
    </location>
</feature>
<proteinExistence type="predicted"/>
<dbReference type="Proteomes" id="UP000729402">
    <property type="component" value="Unassembled WGS sequence"/>
</dbReference>
<evidence type="ECO:0000256" key="1">
    <source>
        <dbReference type="SAM" id="MobiDB-lite"/>
    </source>
</evidence>
<feature type="compositionally biased region" description="Basic and acidic residues" evidence="1">
    <location>
        <begin position="1"/>
        <end position="12"/>
    </location>
</feature>
<sequence>MKARRGRGDGAARARQGMARARRGRDEGMARAWRGRGEDVARSDLATQCTSVENGEEKSRKRRRSVAAGEGVERER</sequence>
<gene>
    <name evidence="2" type="ORF">GUJ93_ZPchr0002g25993</name>
</gene>
<dbReference type="AlphaFoldDB" id="A0A8J5S6K3"/>
<evidence type="ECO:0000313" key="3">
    <source>
        <dbReference type="Proteomes" id="UP000729402"/>
    </source>
</evidence>